<dbReference type="PRINTS" id="PR00086">
    <property type="entry name" value="LLDHDRGNASE"/>
</dbReference>
<dbReference type="InterPro" id="IPR001236">
    <property type="entry name" value="Lactate/malate_DH_N"/>
</dbReference>
<feature type="binding site" evidence="4 6">
    <location>
        <position position="81"/>
    </location>
    <ligand>
        <name>substrate</name>
    </ligand>
</feature>
<feature type="binding site" evidence="4 6">
    <location>
        <position position="119"/>
    </location>
    <ligand>
        <name>substrate</name>
    </ligand>
</feature>
<dbReference type="HAMAP" id="MF_00487">
    <property type="entry name" value="Malate_dehydrog_3"/>
    <property type="match status" value="1"/>
</dbReference>
<feature type="domain" description="Lactate/malate dehydrogenase N-terminal" evidence="8">
    <location>
        <begin position="1"/>
        <end position="141"/>
    </location>
</feature>
<dbReference type="FunFam" id="3.90.110.10:FF:000004">
    <property type="entry name" value="Malate dehydrogenase"/>
    <property type="match status" value="1"/>
</dbReference>
<evidence type="ECO:0000256" key="2">
    <source>
        <dbReference type="ARBA" id="ARBA00023002"/>
    </source>
</evidence>
<keyword evidence="2 4" id="KW-0560">Oxidoreductase</keyword>
<dbReference type="GO" id="GO:0030060">
    <property type="term" value="F:L-malate dehydrogenase (NAD+) activity"/>
    <property type="evidence" value="ECO:0007669"/>
    <property type="project" value="UniProtKB-UniRule"/>
</dbReference>
<evidence type="ECO:0000259" key="8">
    <source>
        <dbReference type="Pfam" id="PF00056"/>
    </source>
</evidence>
<dbReference type="InterPro" id="IPR015955">
    <property type="entry name" value="Lactate_DH/Glyco_Ohase_4_C"/>
</dbReference>
<dbReference type="EMBL" id="MFKF01000150">
    <property type="protein sequence ID" value="OGG52244.1"/>
    <property type="molecule type" value="Genomic_DNA"/>
</dbReference>
<feature type="binding site" evidence="4 7">
    <location>
        <begin position="7"/>
        <end position="12"/>
    </location>
    <ligand>
        <name>NAD(+)</name>
        <dbReference type="ChEBI" id="CHEBI:57540"/>
    </ligand>
</feature>
<evidence type="ECO:0000256" key="3">
    <source>
        <dbReference type="ARBA" id="ARBA00023027"/>
    </source>
</evidence>
<name>A0A1F6CSW7_HANXR</name>
<dbReference type="CDD" id="cd01339">
    <property type="entry name" value="LDH-like_MDH"/>
    <property type="match status" value="1"/>
</dbReference>
<feature type="binding site" evidence="4 7">
    <location>
        <begin position="117"/>
        <end position="119"/>
    </location>
    <ligand>
        <name>NAD(+)</name>
        <dbReference type="ChEBI" id="CHEBI:57540"/>
    </ligand>
</feature>
<dbReference type="EC" id="1.1.1.37" evidence="4"/>
<keyword evidence="3 4" id="KW-0520">NAD</keyword>
<dbReference type="Pfam" id="PF02866">
    <property type="entry name" value="Ldh_1_C"/>
    <property type="match status" value="1"/>
</dbReference>
<dbReference type="NCBIfam" id="NF004863">
    <property type="entry name" value="PRK06223.1"/>
    <property type="match status" value="1"/>
</dbReference>
<keyword evidence="1 4" id="KW-0816">Tricarboxylic acid cycle</keyword>
<evidence type="ECO:0000259" key="9">
    <source>
        <dbReference type="Pfam" id="PF02866"/>
    </source>
</evidence>
<feature type="binding site" evidence="4 6">
    <location>
        <position position="87"/>
    </location>
    <ligand>
        <name>substrate</name>
    </ligand>
</feature>
<evidence type="ECO:0000313" key="11">
    <source>
        <dbReference type="Proteomes" id="UP000178606"/>
    </source>
</evidence>
<dbReference type="PIRSF" id="PIRSF000102">
    <property type="entry name" value="Lac_mal_DH"/>
    <property type="match status" value="1"/>
</dbReference>
<reference evidence="10 11" key="1">
    <citation type="journal article" date="2016" name="Nat. Commun.">
        <title>Thousands of microbial genomes shed light on interconnected biogeochemical processes in an aquifer system.</title>
        <authorList>
            <person name="Anantharaman K."/>
            <person name="Brown C.T."/>
            <person name="Hug L.A."/>
            <person name="Sharon I."/>
            <person name="Castelle C.J."/>
            <person name="Probst A.J."/>
            <person name="Thomas B.C."/>
            <person name="Singh A."/>
            <person name="Wilkins M.J."/>
            <person name="Karaoz U."/>
            <person name="Brodie E.L."/>
            <person name="Williams K.H."/>
            <person name="Hubbard S.S."/>
            <person name="Banfield J.F."/>
        </authorList>
    </citation>
    <scope>NUCLEOTIDE SEQUENCE [LARGE SCALE GENOMIC DNA]</scope>
    <source>
        <strain evidence="11">RIFCSPLOWO2_12_FULL_64_10</strain>
    </source>
</reference>
<dbReference type="SUPFAM" id="SSF56327">
    <property type="entry name" value="LDH C-terminal domain-like"/>
    <property type="match status" value="1"/>
</dbReference>
<protein>
    <recommendedName>
        <fullName evidence="4">Malate dehydrogenase</fullName>
        <ecNumber evidence="4">1.1.1.37</ecNumber>
    </recommendedName>
</protein>
<evidence type="ECO:0000256" key="6">
    <source>
        <dbReference type="PIRSR" id="PIRSR000102-2"/>
    </source>
</evidence>
<dbReference type="InterPro" id="IPR001557">
    <property type="entry name" value="L-lactate/malate_DH"/>
</dbReference>
<gene>
    <name evidence="4" type="primary">mdh</name>
    <name evidence="10" type="ORF">A3F84_04055</name>
</gene>
<feature type="binding site" evidence="4 7">
    <location>
        <position position="94"/>
    </location>
    <ligand>
        <name>NAD(+)</name>
        <dbReference type="ChEBI" id="CHEBI:57540"/>
    </ligand>
</feature>
<organism evidence="10 11">
    <name type="scientific">Handelsmanbacteria sp. (strain RIFCSPLOWO2_12_FULL_64_10)</name>
    <dbReference type="NCBI Taxonomy" id="1817868"/>
    <lineage>
        <taxon>Bacteria</taxon>
        <taxon>Candidatus Handelsmaniibacteriota</taxon>
    </lineage>
</organism>
<dbReference type="GO" id="GO:0006099">
    <property type="term" value="P:tricarboxylic acid cycle"/>
    <property type="evidence" value="ECO:0007669"/>
    <property type="project" value="UniProtKB-UniRule"/>
</dbReference>
<sequence>MKIAVIGAGNVGATVAQRIAERELAEEVALIDVVEGIPQGKGLDLAQTGPVEGFDTRVTGANDLGAAARSALVIVTAGIARKPGMSRDDLQATNASIVRSICAETARIAPDAIFLLVTNPLDAMCAVALKATGLDPRRVVGMAGILDTARFRTFIAMELKVSVSDVTALVLGGHGDAMVPLSRCSSVGGIPLTELLPQEKIDRIVQRTRDGGAEIVGHLKTGSAYYAPSAAVTEMAEAILRNRRRVLPCSAYLTGQYGLRDLFLGVPVKLGAGGVQDILEIGLQPDERAALHRSADAVRASLARLAP</sequence>
<dbReference type="AlphaFoldDB" id="A0A1F6CSW7"/>
<comment type="similarity">
    <text evidence="4">Belongs to the LDH/MDH superfamily. MDH type 3 family.</text>
</comment>
<comment type="caution">
    <text evidence="10">The sequence shown here is derived from an EMBL/GenBank/DDBJ whole genome shotgun (WGS) entry which is preliminary data.</text>
</comment>
<dbReference type="Gene3D" id="3.40.50.720">
    <property type="entry name" value="NAD(P)-binding Rossmann-like Domain"/>
    <property type="match status" value="1"/>
</dbReference>
<dbReference type="InterPro" id="IPR036291">
    <property type="entry name" value="NAD(P)-bd_dom_sf"/>
</dbReference>
<dbReference type="InterPro" id="IPR022383">
    <property type="entry name" value="Lactate/malate_DH_C"/>
</dbReference>
<comment type="catalytic activity">
    <reaction evidence="4">
        <text>(S)-malate + NAD(+) = oxaloacetate + NADH + H(+)</text>
        <dbReference type="Rhea" id="RHEA:21432"/>
        <dbReference type="ChEBI" id="CHEBI:15378"/>
        <dbReference type="ChEBI" id="CHEBI:15589"/>
        <dbReference type="ChEBI" id="CHEBI:16452"/>
        <dbReference type="ChEBI" id="CHEBI:57540"/>
        <dbReference type="ChEBI" id="CHEBI:57945"/>
        <dbReference type="EC" id="1.1.1.37"/>
    </reaction>
</comment>
<evidence type="ECO:0000256" key="4">
    <source>
        <dbReference type="HAMAP-Rule" id="MF_00487"/>
    </source>
</evidence>
<dbReference type="Pfam" id="PF00056">
    <property type="entry name" value="Ldh_1_N"/>
    <property type="match status" value="1"/>
</dbReference>
<feature type="active site" description="Proton acceptor" evidence="4 5">
    <location>
        <position position="174"/>
    </location>
</feature>
<dbReference type="GO" id="GO:0006089">
    <property type="term" value="P:lactate metabolic process"/>
    <property type="evidence" value="ECO:0007669"/>
    <property type="project" value="TreeGrafter"/>
</dbReference>
<feature type="binding site" evidence="4 7">
    <location>
        <position position="32"/>
    </location>
    <ligand>
        <name>NAD(+)</name>
        <dbReference type="ChEBI" id="CHEBI:57540"/>
    </ligand>
</feature>
<dbReference type="FunFam" id="3.40.50.720:FF:000018">
    <property type="entry name" value="Malate dehydrogenase"/>
    <property type="match status" value="1"/>
</dbReference>
<dbReference type="PANTHER" id="PTHR43128">
    <property type="entry name" value="L-2-HYDROXYCARBOXYLATE DEHYDROGENASE (NAD(P)(+))"/>
    <property type="match status" value="1"/>
</dbReference>
<evidence type="ECO:0000256" key="5">
    <source>
        <dbReference type="PIRSR" id="PIRSR000102-1"/>
    </source>
</evidence>
<feature type="binding site" evidence="4 6">
    <location>
        <position position="150"/>
    </location>
    <ligand>
        <name>substrate</name>
    </ligand>
</feature>
<dbReference type="NCBIfam" id="TIGR01763">
    <property type="entry name" value="MalateDH_bact"/>
    <property type="match status" value="1"/>
</dbReference>
<dbReference type="SUPFAM" id="SSF51735">
    <property type="entry name" value="NAD(P)-binding Rossmann-fold domains"/>
    <property type="match status" value="1"/>
</dbReference>
<dbReference type="PANTHER" id="PTHR43128:SF16">
    <property type="entry name" value="L-LACTATE DEHYDROGENASE"/>
    <property type="match status" value="1"/>
</dbReference>
<evidence type="ECO:0000256" key="1">
    <source>
        <dbReference type="ARBA" id="ARBA00022532"/>
    </source>
</evidence>
<evidence type="ECO:0000313" key="10">
    <source>
        <dbReference type="EMBL" id="OGG52244.1"/>
    </source>
</evidence>
<dbReference type="GO" id="GO:0004459">
    <property type="term" value="F:L-lactate dehydrogenase (NAD+) activity"/>
    <property type="evidence" value="ECO:0007669"/>
    <property type="project" value="TreeGrafter"/>
</dbReference>
<dbReference type="InterPro" id="IPR011275">
    <property type="entry name" value="Malate_DH_type3"/>
</dbReference>
<comment type="function">
    <text evidence="4">Catalyzes the reversible oxidation of malate to oxaloacetate.</text>
</comment>
<dbReference type="Gene3D" id="3.90.110.10">
    <property type="entry name" value="Lactate dehydrogenase/glycoside hydrolase, family 4, C-terminal"/>
    <property type="match status" value="1"/>
</dbReference>
<feature type="domain" description="Lactate/malate dehydrogenase C-terminal" evidence="9">
    <location>
        <begin position="146"/>
        <end position="302"/>
    </location>
</feature>
<accession>A0A1F6CSW7</accession>
<evidence type="ECO:0000256" key="7">
    <source>
        <dbReference type="PIRSR" id="PIRSR000102-3"/>
    </source>
</evidence>
<proteinExistence type="inferred from homology"/>
<dbReference type="Proteomes" id="UP000178606">
    <property type="component" value="Unassembled WGS sequence"/>
</dbReference>